<evidence type="ECO:0000313" key="2">
    <source>
        <dbReference type="EMBL" id="KYO52289.1"/>
    </source>
</evidence>
<dbReference type="InterPro" id="IPR004360">
    <property type="entry name" value="Glyas_Fos-R_dOase_dom"/>
</dbReference>
<dbReference type="EMBL" id="LPZR01000157">
    <property type="protein sequence ID" value="KYO52289.1"/>
    <property type="molecule type" value="Genomic_DNA"/>
</dbReference>
<evidence type="ECO:0000259" key="1">
    <source>
        <dbReference type="PROSITE" id="PS51819"/>
    </source>
</evidence>
<dbReference type="SUPFAM" id="SSF54593">
    <property type="entry name" value="Glyoxalase/Bleomycin resistance protein/Dihydroxybiphenyl dioxygenase"/>
    <property type="match status" value="2"/>
</dbReference>
<dbReference type="Proteomes" id="UP000075787">
    <property type="component" value="Unassembled WGS sequence"/>
</dbReference>
<name>A0A161R3A1_9PROT</name>
<dbReference type="PROSITE" id="PS51819">
    <property type="entry name" value="VOC"/>
    <property type="match status" value="1"/>
</dbReference>
<comment type="caution">
    <text evidence="2">The sequence shown here is derived from an EMBL/GenBank/DDBJ whole genome shotgun (WGS) entry which is preliminary data.</text>
</comment>
<gene>
    <name evidence="2" type="ORF">AUP44_00640</name>
</gene>
<dbReference type="InterPro" id="IPR029068">
    <property type="entry name" value="Glyas_Bleomycin-R_OHBP_Dase"/>
</dbReference>
<dbReference type="Gene3D" id="3.10.180.10">
    <property type="entry name" value="2,3-Dihydroxybiphenyl 1,2-Dioxygenase, domain 1"/>
    <property type="match status" value="2"/>
</dbReference>
<accession>A0A161R3A1</accession>
<sequence length="297" mass="32157">MTDIYRDLRYLRVPVDDLDGAEAFATGIFGLQPGDHDDANRRFRSDARNYAICYTAEAGPAAVALTVAHARELDEAEARLEAACPALPRQRLDAAACAARQIKAGLSVIAPNGVAVEIVWRPLTSGWRYHGTRDAGITGLQSVQLACTDMAANEDFWTRGIGAEVSDWAGDAVFLRIDDAHHRIALYPSDRDGLLGAVWEVDGINAVMQGWYLFQARQVPVVHGPGRQPTSGAMFVTARGPGGLLHSYAHGMERGEAVTGRGPRQFADAALSHCAWGSPCTAPEFLGKDEFRGRDER</sequence>
<dbReference type="GeneID" id="97239660"/>
<reference evidence="2 3" key="1">
    <citation type="submission" date="2015-12" db="EMBL/GenBank/DDBJ databases">
        <title>Genome sequence of Tistrella mobilis MCCC 1A02139.</title>
        <authorList>
            <person name="Lu L."/>
            <person name="Lai Q."/>
            <person name="Shao Z."/>
            <person name="Qian P."/>
        </authorList>
    </citation>
    <scope>NUCLEOTIDE SEQUENCE [LARGE SCALE GENOMIC DNA]</scope>
    <source>
        <strain evidence="2 3">MCCC 1A02139</strain>
    </source>
</reference>
<organism evidence="2 3">
    <name type="scientific">Tistrella mobilis</name>
    <dbReference type="NCBI Taxonomy" id="171437"/>
    <lineage>
        <taxon>Bacteria</taxon>
        <taxon>Pseudomonadati</taxon>
        <taxon>Pseudomonadota</taxon>
        <taxon>Alphaproteobacteria</taxon>
        <taxon>Geminicoccales</taxon>
        <taxon>Geminicoccaceae</taxon>
        <taxon>Tistrella</taxon>
    </lineage>
</organism>
<dbReference type="InterPro" id="IPR037523">
    <property type="entry name" value="VOC_core"/>
</dbReference>
<dbReference type="AlphaFoldDB" id="A0A161R3A1"/>
<dbReference type="RefSeq" id="WP_062764413.1">
    <property type="nucleotide sequence ID" value="NZ_CP121043.1"/>
</dbReference>
<dbReference type="Pfam" id="PF00903">
    <property type="entry name" value="Glyoxalase"/>
    <property type="match status" value="1"/>
</dbReference>
<proteinExistence type="predicted"/>
<protein>
    <submittedName>
        <fullName evidence="2">Oxidoreductase</fullName>
    </submittedName>
</protein>
<dbReference type="OrthoDB" id="9803142at2"/>
<evidence type="ECO:0000313" key="3">
    <source>
        <dbReference type="Proteomes" id="UP000075787"/>
    </source>
</evidence>
<feature type="domain" description="VOC" evidence="1">
    <location>
        <begin position="139"/>
        <end position="251"/>
    </location>
</feature>